<reference evidence="2 3" key="1">
    <citation type="submission" date="2015-10" db="EMBL/GenBank/DDBJ databases">
        <title>Full genome of DAOMC 229536 Phialocephala scopiformis, a fungal endophyte of spruce producing the potent anti-insectan compound rugulosin.</title>
        <authorList>
            <consortium name="DOE Joint Genome Institute"/>
            <person name="Walker A.K."/>
            <person name="Frasz S.L."/>
            <person name="Seifert K.A."/>
            <person name="Miller J.D."/>
            <person name="Mondo S.J."/>
            <person name="Labutti K."/>
            <person name="Lipzen A."/>
            <person name="Dockter R."/>
            <person name="Kennedy M."/>
            <person name="Grigoriev I.V."/>
            <person name="Spatafora J.W."/>
        </authorList>
    </citation>
    <scope>NUCLEOTIDE SEQUENCE [LARGE SCALE GENOMIC DNA]</scope>
    <source>
        <strain evidence="2 3">CBS 120377</strain>
    </source>
</reference>
<dbReference type="GeneID" id="28833214"/>
<dbReference type="AlphaFoldDB" id="A0A194X940"/>
<evidence type="ECO:0000313" key="3">
    <source>
        <dbReference type="Proteomes" id="UP000070700"/>
    </source>
</evidence>
<gene>
    <name evidence="2" type="ORF">LY89DRAFT_88485</name>
</gene>
<feature type="compositionally biased region" description="Low complexity" evidence="1">
    <location>
        <begin position="180"/>
        <end position="195"/>
    </location>
</feature>
<dbReference type="RefSeq" id="XP_018070984.1">
    <property type="nucleotide sequence ID" value="XM_018223488.1"/>
</dbReference>
<protein>
    <submittedName>
        <fullName evidence="2">Uncharacterized protein</fullName>
    </submittedName>
</protein>
<dbReference type="KEGG" id="psco:LY89DRAFT_88485"/>
<dbReference type="EMBL" id="KQ947416">
    <property type="protein sequence ID" value="KUJ16629.1"/>
    <property type="molecule type" value="Genomic_DNA"/>
</dbReference>
<name>A0A194X940_MOLSC</name>
<feature type="compositionally biased region" description="Basic and acidic residues" evidence="1">
    <location>
        <begin position="92"/>
        <end position="102"/>
    </location>
</feature>
<sequence>MGSEGAANSDDKDQQIVAARKSQGHRAGAYVNPREPQSPHQPQMSPPVFSPVASTAQSTDVGALLIEQRCQSTGPQDQPTRSLSSLIARQQELFRKEDEKKQRMMQSHARPQQQGKAGANKSIAPKPSTQSSVLGLRSTPTYKQSSSSLSGIQQPPMSPPPLPMQASSSKDVQSSMPRESGSPASQQHSSSGSSQTTPRIDWISRWQPDEIIREDVGTNTSPVLTNEFDGIICAIILVRVEQIDCNTVISAEQYLLLSLDIVCSFMRELLTMLFSSSVPVKIRKWVFCSLPLSMNQRLQCIRVRRHTKQDCNSC</sequence>
<keyword evidence="3" id="KW-1185">Reference proteome</keyword>
<organism evidence="2 3">
    <name type="scientific">Mollisia scopiformis</name>
    <name type="common">Conifer needle endophyte fungus</name>
    <name type="synonym">Phialocephala scopiformis</name>
    <dbReference type="NCBI Taxonomy" id="149040"/>
    <lineage>
        <taxon>Eukaryota</taxon>
        <taxon>Fungi</taxon>
        <taxon>Dikarya</taxon>
        <taxon>Ascomycota</taxon>
        <taxon>Pezizomycotina</taxon>
        <taxon>Leotiomycetes</taxon>
        <taxon>Helotiales</taxon>
        <taxon>Mollisiaceae</taxon>
        <taxon>Mollisia</taxon>
    </lineage>
</organism>
<proteinExistence type="predicted"/>
<feature type="compositionally biased region" description="Polar residues" evidence="1">
    <location>
        <begin position="127"/>
        <end position="152"/>
    </location>
</feature>
<accession>A0A194X940</accession>
<feature type="region of interest" description="Disordered" evidence="1">
    <location>
        <begin position="1"/>
        <end position="200"/>
    </location>
</feature>
<evidence type="ECO:0000256" key="1">
    <source>
        <dbReference type="SAM" id="MobiDB-lite"/>
    </source>
</evidence>
<evidence type="ECO:0000313" key="2">
    <source>
        <dbReference type="EMBL" id="KUJ16629.1"/>
    </source>
</evidence>
<dbReference type="Proteomes" id="UP000070700">
    <property type="component" value="Unassembled WGS sequence"/>
</dbReference>
<dbReference type="InParanoid" id="A0A194X940"/>
<feature type="compositionally biased region" description="Polar residues" evidence="1">
    <location>
        <begin position="69"/>
        <end position="88"/>
    </location>
</feature>